<keyword evidence="6" id="KW-1185">Reference proteome</keyword>
<comment type="similarity">
    <text evidence="1">Belongs to the cystatin family.</text>
</comment>
<dbReference type="SUPFAM" id="SSF54403">
    <property type="entry name" value="Cystatin/monellin"/>
    <property type="match status" value="1"/>
</dbReference>
<dbReference type="InterPro" id="IPR046350">
    <property type="entry name" value="Cystatin_sf"/>
</dbReference>
<name>A0A7R9QTL6_9ACAR</name>
<proteinExistence type="inferred from homology"/>
<dbReference type="GO" id="GO:0005615">
    <property type="term" value="C:extracellular space"/>
    <property type="evidence" value="ECO:0007669"/>
    <property type="project" value="TreeGrafter"/>
</dbReference>
<dbReference type="InterPro" id="IPR000010">
    <property type="entry name" value="Cystatin_dom"/>
</dbReference>
<dbReference type="EMBL" id="OC925798">
    <property type="protein sequence ID" value="CAD7656349.1"/>
    <property type="molecule type" value="Genomic_DNA"/>
</dbReference>
<gene>
    <name evidence="5" type="ORF">ONB1V03_LOCUS12986</name>
</gene>
<evidence type="ECO:0000313" key="6">
    <source>
        <dbReference type="Proteomes" id="UP000728032"/>
    </source>
</evidence>
<dbReference type="PANTHER" id="PTHR46186:SF2">
    <property type="entry name" value="CYSTATIN"/>
    <property type="match status" value="1"/>
</dbReference>
<evidence type="ECO:0000256" key="2">
    <source>
        <dbReference type="ARBA" id="ARBA00022690"/>
    </source>
</evidence>
<dbReference type="CDD" id="cd00042">
    <property type="entry name" value="CY"/>
    <property type="match status" value="1"/>
</dbReference>
<evidence type="ECO:0000256" key="1">
    <source>
        <dbReference type="ARBA" id="ARBA00009403"/>
    </source>
</evidence>
<dbReference type="Pfam" id="PF00031">
    <property type="entry name" value="Cystatin"/>
    <property type="match status" value="1"/>
</dbReference>
<evidence type="ECO:0000256" key="3">
    <source>
        <dbReference type="ARBA" id="ARBA00022704"/>
    </source>
</evidence>
<dbReference type="PANTHER" id="PTHR46186">
    <property type="entry name" value="CYSTATIN"/>
    <property type="match status" value="1"/>
</dbReference>
<protein>
    <recommendedName>
        <fullName evidence="4">Cystatin domain-containing protein</fullName>
    </recommendedName>
</protein>
<evidence type="ECO:0000259" key="4">
    <source>
        <dbReference type="SMART" id="SM00043"/>
    </source>
</evidence>
<dbReference type="EMBL" id="CAJPVJ010010973">
    <property type="protein sequence ID" value="CAG2173536.1"/>
    <property type="molecule type" value="Genomic_DNA"/>
</dbReference>
<keyword evidence="3" id="KW-0789">Thiol protease inhibitor</keyword>
<evidence type="ECO:0000313" key="5">
    <source>
        <dbReference type="EMBL" id="CAD7656349.1"/>
    </source>
</evidence>
<dbReference type="GO" id="GO:0005737">
    <property type="term" value="C:cytoplasm"/>
    <property type="evidence" value="ECO:0007669"/>
    <property type="project" value="TreeGrafter"/>
</dbReference>
<dbReference type="SMART" id="SM00043">
    <property type="entry name" value="CY"/>
    <property type="match status" value="1"/>
</dbReference>
<organism evidence="5">
    <name type="scientific">Oppiella nova</name>
    <dbReference type="NCBI Taxonomy" id="334625"/>
    <lineage>
        <taxon>Eukaryota</taxon>
        <taxon>Metazoa</taxon>
        <taxon>Ecdysozoa</taxon>
        <taxon>Arthropoda</taxon>
        <taxon>Chelicerata</taxon>
        <taxon>Arachnida</taxon>
        <taxon>Acari</taxon>
        <taxon>Acariformes</taxon>
        <taxon>Sarcoptiformes</taxon>
        <taxon>Oribatida</taxon>
        <taxon>Brachypylina</taxon>
        <taxon>Oppioidea</taxon>
        <taxon>Oppiidae</taxon>
        <taxon>Oppiella</taxon>
    </lineage>
</organism>
<dbReference type="OrthoDB" id="6481506at2759"/>
<feature type="domain" description="Cystatin" evidence="4">
    <location>
        <begin position="17"/>
        <end position="118"/>
    </location>
</feature>
<dbReference type="GO" id="GO:0004869">
    <property type="term" value="F:cysteine-type endopeptidase inhibitor activity"/>
    <property type="evidence" value="ECO:0007669"/>
    <property type="project" value="UniProtKB-KW"/>
</dbReference>
<sequence>MRSISLVFGLNTMPTTDPAGAVKDVDPNKPEVQEAIKFVFNIIHASIDSAHAITMGKSQMVSGKKYYITLEVNETDCDKSDINSEPCKVIRSEVCASVVLNRRWDAYHRNQVLSFNCKGI</sequence>
<dbReference type="AlphaFoldDB" id="A0A7R9QTL6"/>
<dbReference type="GO" id="GO:0031982">
    <property type="term" value="C:vesicle"/>
    <property type="evidence" value="ECO:0007669"/>
    <property type="project" value="TreeGrafter"/>
</dbReference>
<keyword evidence="2" id="KW-0646">Protease inhibitor</keyword>
<accession>A0A7R9QTL6</accession>
<dbReference type="Gene3D" id="3.10.450.10">
    <property type="match status" value="1"/>
</dbReference>
<dbReference type="Proteomes" id="UP000728032">
    <property type="component" value="Unassembled WGS sequence"/>
</dbReference>
<reference evidence="5" key="1">
    <citation type="submission" date="2020-11" db="EMBL/GenBank/DDBJ databases">
        <authorList>
            <person name="Tran Van P."/>
        </authorList>
    </citation>
    <scope>NUCLEOTIDE SEQUENCE</scope>
</reference>